<dbReference type="AlphaFoldDB" id="A0A518BR64"/>
<feature type="transmembrane region" description="Helical" evidence="1">
    <location>
        <begin position="89"/>
        <end position="108"/>
    </location>
</feature>
<evidence type="ECO:0000313" key="2">
    <source>
        <dbReference type="EMBL" id="QDU69465.1"/>
    </source>
</evidence>
<reference evidence="2 3" key="1">
    <citation type="submission" date="2019-02" db="EMBL/GenBank/DDBJ databases">
        <title>Deep-cultivation of Planctomycetes and their phenomic and genomic characterization uncovers novel biology.</title>
        <authorList>
            <person name="Wiegand S."/>
            <person name="Jogler M."/>
            <person name="Boedeker C."/>
            <person name="Pinto D."/>
            <person name="Vollmers J."/>
            <person name="Rivas-Marin E."/>
            <person name="Kohn T."/>
            <person name="Peeters S.H."/>
            <person name="Heuer A."/>
            <person name="Rast P."/>
            <person name="Oberbeckmann S."/>
            <person name="Bunk B."/>
            <person name="Jeske O."/>
            <person name="Meyerdierks A."/>
            <person name="Storesund J.E."/>
            <person name="Kallscheuer N."/>
            <person name="Luecker S."/>
            <person name="Lage O.M."/>
            <person name="Pohl T."/>
            <person name="Merkel B.J."/>
            <person name="Hornburger P."/>
            <person name="Mueller R.-W."/>
            <person name="Bruemmer F."/>
            <person name="Labrenz M."/>
            <person name="Spormann A.M."/>
            <person name="Op den Camp H."/>
            <person name="Overmann J."/>
            <person name="Amann R."/>
            <person name="Jetten M.S.M."/>
            <person name="Mascher T."/>
            <person name="Medema M.H."/>
            <person name="Devos D.P."/>
            <person name="Kaster A.-K."/>
            <person name="Ovreas L."/>
            <person name="Rohde M."/>
            <person name="Galperin M.Y."/>
            <person name="Jogler C."/>
        </authorList>
    </citation>
    <scope>NUCLEOTIDE SEQUENCE [LARGE SCALE GENOMIC DNA]</scope>
    <source>
        <strain evidence="2 3">Pla133</strain>
    </source>
</reference>
<protein>
    <recommendedName>
        <fullName evidence="4">DUF2878 domain-containing protein</fullName>
    </recommendedName>
</protein>
<gene>
    <name evidence="2" type="ORF">Pla133_45850</name>
</gene>
<name>A0A518BR64_9BACT</name>
<sequence>MATFGKLANFLAFQLGWWACVLGAAQERPLLGPAVVAALIVVHLAFTRRRGELGLVLFAALLGLVLDGGLAAGGLLRFDATDAPFVGPLPLWMVALWANFAPSLGHALGWMRRRYIVGLLFGALGGPTTYFAGVRLGALQFGDDMAASLIAITVVWAVAMPLLLLATERLLPEAVSSDGNDGPPPNGVRPEAT</sequence>
<feature type="transmembrane region" description="Helical" evidence="1">
    <location>
        <begin position="115"/>
        <end position="133"/>
    </location>
</feature>
<evidence type="ECO:0000313" key="3">
    <source>
        <dbReference type="Proteomes" id="UP000316921"/>
    </source>
</evidence>
<dbReference type="Pfam" id="PF11086">
    <property type="entry name" value="DUF2878"/>
    <property type="match status" value="1"/>
</dbReference>
<dbReference type="InterPro" id="IPR021306">
    <property type="entry name" value="DUF2878"/>
</dbReference>
<feature type="transmembrane region" description="Helical" evidence="1">
    <location>
        <begin position="7"/>
        <end position="24"/>
    </location>
</feature>
<feature type="transmembrane region" description="Helical" evidence="1">
    <location>
        <begin position="30"/>
        <end position="46"/>
    </location>
</feature>
<dbReference type="Proteomes" id="UP000316921">
    <property type="component" value="Chromosome"/>
</dbReference>
<accession>A0A518BR64</accession>
<organism evidence="2 3">
    <name type="scientific">Engelhardtia mirabilis</name>
    <dbReference type="NCBI Taxonomy" id="2528011"/>
    <lineage>
        <taxon>Bacteria</taxon>
        <taxon>Pseudomonadati</taxon>
        <taxon>Planctomycetota</taxon>
        <taxon>Planctomycetia</taxon>
        <taxon>Planctomycetia incertae sedis</taxon>
        <taxon>Engelhardtia</taxon>
    </lineage>
</organism>
<keyword evidence="1" id="KW-1133">Transmembrane helix</keyword>
<feature type="transmembrane region" description="Helical" evidence="1">
    <location>
        <begin position="145"/>
        <end position="166"/>
    </location>
</feature>
<evidence type="ECO:0008006" key="4">
    <source>
        <dbReference type="Google" id="ProtNLM"/>
    </source>
</evidence>
<keyword evidence="1" id="KW-0812">Transmembrane</keyword>
<dbReference type="EMBL" id="CP036287">
    <property type="protein sequence ID" value="QDU69465.1"/>
    <property type="molecule type" value="Genomic_DNA"/>
</dbReference>
<proteinExistence type="predicted"/>
<keyword evidence="1" id="KW-0472">Membrane</keyword>
<dbReference type="RefSeq" id="WP_145069383.1">
    <property type="nucleotide sequence ID" value="NZ_CP036287.1"/>
</dbReference>
<dbReference type="KEGG" id="pbap:Pla133_45850"/>
<evidence type="ECO:0000256" key="1">
    <source>
        <dbReference type="SAM" id="Phobius"/>
    </source>
</evidence>
<keyword evidence="3" id="KW-1185">Reference proteome</keyword>
<feature type="transmembrane region" description="Helical" evidence="1">
    <location>
        <begin position="53"/>
        <end position="77"/>
    </location>
</feature>